<dbReference type="Pfam" id="PF03861">
    <property type="entry name" value="ANTAR"/>
    <property type="match status" value="1"/>
</dbReference>
<evidence type="ECO:0000313" key="6">
    <source>
        <dbReference type="Proteomes" id="UP000657385"/>
    </source>
</evidence>
<dbReference type="GO" id="GO:0003723">
    <property type="term" value="F:RNA binding"/>
    <property type="evidence" value="ECO:0007669"/>
    <property type="project" value="InterPro"/>
</dbReference>
<feature type="domain" description="ANTAR" evidence="4">
    <location>
        <begin position="20"/>
        <end position="81"/>
    </location>
</feature>
<dbReference type="InterPro" id="IPR036457">
    <property type="entry name" value="PPM-type-like_dom_sf"/>
</dbReference>
<dbReference type="InterPro" id="IPR029016">
    <property type="entry name" value="GAF-like_dom_sf"/>
</dbReference>
<dbReference type="Pfam" id="PF07228">
    <property type="entry name" value="SpoIIE"/>
    <property type="match status" value="1"/>
</dbReference>
<dbReference type="RefSeq" id="WP_196197188.1">
    <property type="nucleotide sequence ID" value="NZ_JADPRT010000014.1"/>
</dbReference>
<evidence type="ECO:0000256" key="1">
    <source>
        <dbReference type="ARBA" id="ARBA00022801"/>
    </source>
</evidence>
<dbReference type="InterPro" id="IPR005561">
    <property type="entry name" value="ANTAR"/>
</dbReference>
<evidence type="ECO:0000256" key="2">
    <source>
        <dbReference type="ARBA" id="ARBA00023015"/>
    </source>
</evidence>
<dbReference type="Gene3D" id="3.60.40.10">
    <property type="entry name" value="PPM-type phosphatase domain"/>
    <property type="match status" value="1"/>
</dbReference>
<dbReference type="InterPro" id="IPR001932">
    <property type="entry name" value="PPM-type_phosphatase-like_dom"/>
</dbReference>
<sequence>MARDGRLRDGDGDVGEGPGTASAYLDLAAELARTEGRRLLDLATGVLVAQQGVEPAVAGEALRRLAVGAGLPLADLAADIVNAACGEDVVKPGEPGSHAHLLPEPRARRRVASAAEADADLDELAATVLGELHPLGVRGLLLWRRAAGDCLRLAGSAGFPPLVRAQWGQIPPQWRAKPQQALDDDTPLWLPVGVLDPHELPGPDRASARALLPLRHEGRSVGVVLVAWQGPRELDADLRRRVLGLVEVLARVLARGDQTTDPGGSLPVLASALDLLAEPAMTLRRGRRPGLFVEYLNAAAYRLSSGVPRPVGRPLSHVLPTTAEELAAMVADAHRNGAVQRVDRLPHVRRPNSAPMLNVRVLALSAQRCLVFWHTENRDHSFTVLKRAGRLGSLAAFEDDTARGVTQWSELVAPCLGLPAEAEPFPLEQLANLLVADDRPELARMLETLTARLDGVSGVLRIPRPDGGVRHVRLIAEPLVTHGTLTGLTGFFQDVSLQYQTEEALAATFDALGSAQAQAALRHRLALQLQQAIVPEQPDLRGFPGLEVVARYRPAAEEYRVGGDWYDMLGLPDGRVMIAVGDVAGHGIEAATGMVALRNALRGLAVSGGEPGELMHWLNEVTLRSSGHPTATAVCGHFDPEDRLLHWTSAGHLPALLLREGRARLLEAAPHLLLGAVADVHYGEAQIELRRGDLLLLFTDGLIERRHSSLDDALALLCRVVEQLAPDADLDAQADALLAAAVGDTDDDASLVLVRLN</sequence>
<keyword evidence="1" id="KW-0378">Hydrolase</keyword>
<dbReference type="SUPFAM" id="SSF81606">
    <property type="entry name" value="PP2C-like"/>
    <property type="match status" value="1"/>
</dbReference>
<protein>
    <submittedName>
        <fullName evidence="5">SpoIIE family protein phosphatase</fullName>
    </submittedName>
</protein>
<organism evidence="5 6">
    <name type="scientific">Streptacidiphilus fuscans</name>
    <dbReference type="NCBI Taxonomy" id="2789292"/>
    <lineage>
        <taxon>Bacteria</taxon>
        <taxon>Bacillati</taxon>
        <taxon>Actinomycetota</taxon>
        <taxon>Actinomycetes</taxon>
        <taxon>Kitasatosporales</taxon>
        <taxon>Streptomycetaceae</taxon>
        <taxon>Streptacidiphilus</taxon>
    </lineage>
</organism>
<dbReference type="AlphaFoldDB" id="A0A931FHN7"/>
<dbReference type="PANTHER" id="PTHR43156:SF2">
    <property type="entry name" value="STAGE II SPORULATION PROTEIN E"/>
    <property type="match status" value="1"/>
</dbReference>
<dbReference type="Gene3D" id="1.10.10.10">
    <property type="entry name" value="Winged helix-like DNA-binding domain superfamily/Winged helix DNA-binding domain"/>
    <property type="match status" value="1"/>
</dbReference>
<keyword evidence="3" id="KW-0804">Transcription</keyword>
<evidence type="ECO:0000256" key="3">
    <source>
        <dbReference type="ARBA" id="ARBA00023163"/>
    </source>
</evidence>
<dbReference type="PROSITE" id="PS50921">
    <property type="entry name" value="ANTAR"/>
    <property type="match status" value="1"/>
</dbReference>
<dbReference type="SMART" id="SM01012">
    <property type="entry name" value="ANTAR"/>
    <property type="match status" value="1"/>
</dbReference>
<proteinExistence type="predicted"/>
<dbReference type="Gene3D" id="3.30.450.20">
    <property type="entry name" value="PAS domain"/>
    <property type="match status" value="1"/>
</dbReference>
<keyword evidence="6" id="KW-1185">Reference proteome</keyword>
<dbReference type="GO" id="GO:0016791">
    <property type="term" value="F:phosphatase activity"/>
    <property type="evidence" value="ECO:0007669"/>
    <property type="project" value="TreeGrafter"/>
</dbReference>
<dbReference type="Gene3D" id="3.30.450.40">
    <property type="match status" value="1"/>
</dbReference>
<dbReference type="SUPFAM" id="SSF55785">
    <property type="entry name" value="PYP-like sensor domain (PAS domain)"/>
    <property type="match status" value="1"/>
</dbReference>
<dbReference type="SMART" id="SM00331">
    <property type="entry name" value="PP2C_SIG"/>
    <property type="match status" value="1"/>
</dbReference>
<dbReference type="Proteomes" id="UP000657385">
    <property type="component" value="Unassembled WGS sequence"/>
</dbReference>
<dbReference type="EMBL" id="JADPRT010000014">
    <property type="protein sequence ID" value="MBF9072021.1"/>
    <property type="molecule type" value="Genomic_DNA"/>
</dbReference>
<reference evidence="5" key="1">
    <citation type="submission" date="2020-11" db="EMBL/GenBank/DDBJ databases">
        <title>Isolation and identification of active actinomycetes.</title>
        <authorList>
            <person name="Yu B."/>
        </authorList>
    </citation>
    <scope>NUCLEOTIDE SEQUENCE</scope>
    <source>
        <strain evidence="5">NEAU-YB345</strain>
    </source>
</reference>
<dbReference type="InterPro" id="IPR035965">
    <property type="entry name" value="PAS-like_dom_sf"/>
</dbReference>
<accession>A0A931FHN7</accession>
<name>A0A931FHN7_9ACTN</name>
<dbReference type="InterPro" id="IPR052016">
    <property type="entry name" value="Bact_Sigma-Reg"/>
</dbReference>
<comment type="caution">
    <text evidence="5">The sequence shown here is derived from an EMBL/GenBank/DDBJ whole genome shotgun (WGS) entry which is preliminary data.</text>
</comment>
<gene>
    <name evidence="5" type="ORF">I2501_28750</name>
</gene>
<keyword evidence="2" id="KW-0805">Transcription regulation</keyword>
<dbReference type="PANTHER" id="PTHR43156">
    <property type="entry name" value="STAGE II SPORULATION PROTEIN E-RELATED"/>
    <property type="match status" value="1"/>
</dbReference>
<dbReference type="InterPro" id="IPR000014">
    <property type="entry name" value="PAS"/>
</dbReference>
<evidence type="ECO:0000259" key="4">
    <source>
        <dbReference type="PROSITE" id="PS50921"/>
    </source>
</evidence>
<evidence type="ECO:0000313" key="5">
    <source>
        <dbReference type="EMBL" id="MBF9072021.1"/>
    </source>
</evidence>
<dbReference type="CDD" id="cd00130">
    <property type="entry name" value="PAS"/>
    <property type="match status" value="1"/>
</dbReference>
<dbReference type="NCBIfam" id="TIGR00229">
    <property type="entry name" value="sensory_box"/>
    <property type="match status" value="1"/>
</dbReference>
<dbReference type="InterPro" id="IPR036388">
    <property type="entry name" value="WH-like_DNA-bd_sf"/>
</dbReference>